<evidence type="ECO:0000256" key="8">
    <source>
        <dbReference type="ARBA" id="ARBA00023224"/>
    </source>
</evidence>
<evidence type="ECO:0000259" key="11">
    <source>
        <dbReference type="PROSITE" id="PS50262"/>
    </source>
</evidence>
<feature type="transmembrane region" description="Helical" evidence="10">
    <location>
        <begin position="74"/>
        <end position="98"/>
    </location>
</feature>
<proteinExistence type="predicted"/>
<dbReference type="GeneID" id="106172224"/>
<feature type="region of interest" description="Disordered" evidence="9">
    <location>
        <begin position="404"/>
        <end position="435"/>
    </location>
</feature>
<dbReference type="Pfam" id="PF00001">
    <property type="entry name" value="7tm_1"/>
    <property type="match status" value="1"/>
</dbReference>
<keyword evidence="5" id="KW-0297">G-protein coupled receptor</keyword>
<feature type="transmembrane region" description="Helical" evidence="10">
    <location>
        <begin position="215"/>
        <end position="238"/>
    </location>
</feature>
<evidence type="ECO:0000256" key="7">
    <source>
        <dbReference type="ARBA" id="ARBA00023170"/>
    </source>
</evidence>
<evidence type="ECO:0000256" key="3">
    <source>
        <dbReference type="ARBA" id="ARBA00022692"/>
    </source>
</evidence>
<keyword evidence="12" id="KW-1185">Reference proteome</keyword>
<dbReference type="Proteomes" id="UP000085678">
    <property type="component" value="Unplaced"/>
</dbReference>
<dbReference type="InterPro" id="IPR050569">
    <property type="entry name" value="TAAR"/>
</dbReference>
<keyword evidence="8" id="KW-0807">Transducer</keyword>
<dbReference type="RefSeq" id="XP_013408309.1">
    <property type="nucleotide sequence ID" value="XM_013552855.1"/>
</dbReference>
<comment type="subcellular location">
    <subcellularLocation>
        <location evidence="1">Cell membrane</location>
        <topology evidence="1">Multi-pass membrane protein</topology>
    </subcellularLocation>
</comment>
<evidence type="ECO:0000256" key="6">
    <source>
        <dbReference type="ARBA" id="ARBA00023136"/>
    </source>
</evidence>
<gene>
    <name evidence="13" type="primary">LOC106172224</name>
</gene>
<evidence type="ECO:0000256" key="4">
    <source>
        <dbReference type="ARBA" id="ARBA00022989"/>
    </source>
</evidence>
<reference evidence="13" key="1">
    <citation type="journal article" date="2015" name="Nat. Commun.">
        <title>The Lingula genome provides insights into brachiopod evolution and the origin of phosphate biomineralization.</title>
        <authorList>
            <person name="Luo Y.J."/>
            <person name="Takeuchi T."/>
            <person name="Koyanagi R."/>
            <person name="Yamada L."/>
            <person name="Kanda M."/>
            <person name="Khalturina M."/>
            <person name="Fujie M."/>
            <person name="Yamasaki S.I."/>
            <person name="Endo K."/>
            <person name="Satoh N."/>
        </authorList>
    </citation>
    <scope>NUCLEOTIDE SEQUENCE</scope>
</reference>
<evidence type="ECO:0000256" key="2">
    <source>
        <dbReference type="ARBA" id="ARBA00022475"/>
    </source>
</evidence>
<dbReference type="InterPro" id="IPR017452">
    <property type="entry name" value="GPCR_Rhodpsn_7TM"/>
</dbReference>
<evidence type="ECO:0000256" key="9">
    <source>
        <dbReference type="SAM" id="MobiDB-lite"/>
    </source>
</evidence>
<feature type="transmembrane region" description="Helical" evidence="10">
    <location>
        <begin position="346"/>
        <end position="366"/>
    </location>
</feature>
<accession>A0A1S3JEJ1</accession>
<organism evidence="12 13">
    <name type="scientific">Lingula anatina</name>
    <name type="common">Brachiopod</name>
    <name type="synonym">Lingula unguis</name>
    <dbReference type="NCBI Taxonomy" id="7574"/>
    <lineage>
        <taxon>Eukaryota</taxon>
        <taxon>Metazoa</taxon>
        <taxon>Spiralia</taxon>
        <taxon>Lophotrochozoa</taxon>
        <taxon>Brachiopoda</taxon>
        <taxon>Linguliformea</taxon>
        <taxon>Lingulata</taxon>
        <taxon>Lingulida</taxon>
        <taxon>Linguloidea</taxon>
        <taxon>Lingulidae</taxon>
        <taxon>Lingula</taxon>
    </lineage>
</organism>
<reference evidence="13" key="2">
    <citation type="submission" date="2025-08" db="UniProtKB">
        <authorList>
            <consortium name="RefSeq"/>
        </authorList>
    </citation>
    <scope>IDENTIFICATION</scope>
</reference>
<feature type="compositionally biased region" description="Polar residues" evidence="9">
    <location>
        <begin position="416"/>
        <end position="435"/>
    </location>
</feature>
<dbReference type="PRINTS" id="PR00237">
    <property type="entry name" value="GPCRRHODOPSN"/>
</dbReference>
<dbReference type="PROSITE" id="PS50262">
    <property type="entry name" value="G_PROTEIN_RECEP_F1_2"/>
    <property type="match status" value="1"/>
</dbReference>
<feature type="transmembrane region" description="Helical" evidence="10">
    <location>
        <begin position="313"/>
        <end position="340"/>
    </location>
</feature>
<evidence type="ECO:0000256" key="10">
    <source>
        <dbReference type="SAM" id="Phobius"/>
    </source>
</evidence>
<dbReference type="GO" id="GO:0004930">
    <property type="term" value="F:G protein-coupled receptor activity"/>
    <property type="evidence" value="ECO:0007669"/>
    <property type="project" value="UniProtKB-KW"/>
</dbReference>
<keyword evidence="4 10" id="KW-1133">Transmembrane helix</keyword>
<dbReference type="OMA" id="EFIAICY"/>
<keyword evidence="6 10" id="KW-0472">Membrane</keyword>
<dbReference type="OrthoDB" id="9894375at2759"/>
<evidence type="ECO:0000313" key="12">
    <source>
        <dbReference type="Proteomes" id="UP000085678"/>
    </source>
</evidence>
<dbReference type="Gene3D" id="1.20.1070.10">
    <property type="entry name" value="Rhodopsin 7-helix transmembrane proteins"/>
    <property type="match status" value="1"/>
</dbReference>
<feature type="transmembrane region" description="Helical" evidence="10">
    <location>
        <begin position="131"/>
        <end position="150"/>
    </location>
</feature>
<feature type="domain" description="G-protein coupled receptors family 1 profile" evidence="11">
    <location>
        <begin position="56"/>
        <end position="364"/>
    </location>
</feature>
<protein>
    <submittedName>
        <fullName evidence="13">Uncharacterized protein LOC106172224</fullName>
    </submittedName>
</protein>
<dbReference type="InterPro" id="IPR000276">
    <property type="entry name" value="GPCR_Rhodpsn"/>
</dbReference>
<evidence type="ECO:0000256" key="5">
    <source>
        <dbReference type="ARBA" id="ARBA00023040"/>
    </source>
</evidence>
<evidence type="ECO:0000313" key="13">
    <source>
        <dbReference type="RefSeq" id="XP_013408309.1"/>
    </source>
</evidence>
<keyword evidence="2" id="KW-1003">Cell membrane</keyword>
<evidence type="ECO:0000256" key="1">
    <source>
        <dbReference type="ARBA" id="ARBA00004651"/>
    </source>
</evidence>
<dbReference type="AlphaFoldDB" id="A0A1S3JEJ1"/>
<keyword evidence="3 10" id="KW-0812">Transmembrane</keyword>
<dbReference type="GO" id="GO:0005886">
    <property type="term" value="C:plasma membrane"/>
    <property type="evidence" value="ECO:0007669"/>
    <property type="project" value="UniProtKB-SubCell"/>
</dbReference>
<dbReference type="KEGG" id="lak:106172224"/>
<dbReference type="CDD" id="cd00637">
    <property type="entry name" value="7tm_classA_rhodopsin-like"/>
    <property type="match status" value="1"/>
</dbReference>
<feature type="transmembrane region" description="Helical" evidence="10">
    <location>
        <begin position="162"/>
        <end position="186"/>
    </location>
</feature>
<keyword evidence="7" id="KW-0675">Receptor</keyword>
<dbReference type="InParanoid" id="A0A1S3JEJ1"/>
<dbReference type="PANTHER" id="PTHR24249">
    <property type="entry name" value="HISTAMINE RECEPTOR-RELATED G-PROTEIN COUPLED RECEPTOR"/>
    <property type="match status" value="1"/>
</dbReference>
<sequence length="435" mass="49358">MDVFDGDHDHHNLSVYSGASGDSNDSIQSNYTYTPIHIPDFYFYIPVGFCLFGVFENIISLVALAHVRRQGDALYLLLGNLCVVDILLLIFAVVYYIISDLLLYRIENTDPRHIDLLCFSLLFKSFFQTTVFAEAFTTVGLVVFTTLKVLQPLRSLYLLHPPWIWIPISAIWLLSSLMGFAIYILAAIRSETKTFLDICTMYVSEESLLINEHTIAAATIGVSVVVVALCYIKVIHIARNAKRRHRYSRYQSASETSISCRPAETRFSLSESNAAYSKRQQCVVFSNGKDSGTTMAISTTPNRRHSHDSTTKVAMTAVLLFGVLLVFWIPYVVIGLLRILDDMLPAYVVTTLFLLNAILDPLIYGIRLRRMRSGYELMFKRCFAFFKRKDLRSLHSHRSTSFSRATQVSHTRRLSSRNGSASQFLPRQSSASRFQ</sequence>
<feature type="transmembrane region" description="Helical" evidence="10">
    <location>
        <begin position="41"/>
        <end position="67"/>
    </location>
</feature>
<dbReference type="SUPFAM" id="SSF81321">
    <property type="entry name" value="Family A G protein-coupled receptor-like"/>
    <property type="match status" value="1"/>
</dbReference>
<name>A0A1S3JEJ1_LINAN</name>